<dbReference type="InterPro" id="IPR001086">
    <property type="entry name" value="Preph_deHydtase"/>
</dbReference>
<evidence type="ECO:0000259" key="13">
    <source>
        <dbReference type="PROSITE" id="PS51671"/>
    </source>
</evidence>
<dbReference type="GO" id="GO:0009094">
    <property type="term" value="P:L-phenylalanine biosynthetic process"/>
    <property type="evidence" value="ECO:0007669"/>
    <property type="project" value="UniProtKB-UniPathway"/>
</dbReference>
<evidence type="ECO:0000256" key="8">
    <source>
        <dbReference type="ARBA" id="ARBA00047848"/>
    </source>
</evidence>
<keyword evidence="4 10" id="KW-0028">Amino-acid biosynthesis</keyword>
<comment type="pathway">
    <text evidence="1 10">Amino-acid biosynthesis; L-phenylalanine biosynthesis; phenylpyruvate from prephenate: step 1/1.</text>
</comment>
<dbReference type="Proteomes" id="UP000000771">
    <property type="component" value="Chromosome"/>
</dbReference>
<feature type="compositionally biased region" description="Low complexity" evidence="11">
    <location>
        <begin position="297"/>
        <end position="306"/>
    </location>
</feature>
<proteinExistence type="predicted"/>
<dbReference type="GO" id="GO:0004664">
    <property type="term" value="F:prephenate dehydratase activity"/>
    <property type="evidence" value="ECO:0007669"/>
    <property type="project" value="UniProtKB-UniRule"/>
</dbReference>
<dbReference type="SUPFAM" id="SSF53850">
    <property type="entry name" value="Periplasmic binding protein-like II"/>
    <property type="match status" value="1"/>
</dbReference>
<evidence type="ECO:0000256" key="10">
    <source>
        <dbReference type="RuleBase" id="RU361254"/>
    </source>
</evidence>
<dbReference type="CDD" id="cd04905">
    <property type="entry name" value="ACT_CM-PDT"/>
    <property type="match status" value="1"/>
</dbReference>
<evidence type="ECO:0000256" key="6">
    <source>
        <dbReference type="ARBA" id="ARBA00023222"/>
    </source>
</evidence>
<evidence type="ECO:0000313" key="14">
    <source>
        <dbReference type="EMBL" id="ACU53068.1"/>
    </source>
</evidence>
<keyword evidence="5 10" id="KW-0057">Aromatic amino acid biosynthesis</keyword>
<name>C7M1L9_ACIFD</name>
<feature type="site" description="Essential for prephenate dehydratase activity" evidence="9">
    <location>
        <position position="177"/>
    </location>
</feature>
<accession>C7M1L9</accession>
<evidence type="ECO:0000256" key="11">
    <source>
        <dbReference type="SAM" id="MobiDB-lite"/>
    </source>
</evidence>
<dbReference type="PIRSF" id="PIRSF001500">
    <property type="entry name" value="Chor_mut_pdt_Ppr"/>
    <property type="match status" value="1"/>
</dbReference>
<evidence type="ECO:0000256" key="7">
    <source>
        <dbReference type="ARBA" id="ARBA00023239"/>
    </source>
</evidence>
<reference evidence="14 15" key="1">
    <citation type="journal article" date="2009" name="Stand. Genomic Sci.">
        <title>Complete genome sequence of Acidimicrobium ferrooxidans type strain (ICP).</title>
        <authorList>
            <person name="Clum A."/>
            <person name="Nolan M."/>
            <person name="Lang E."/>
            <person name="Glavina Del Rio T."/>
            <person name="Tice H."/>
            <person name="Copeland A."/>
            <person name="Cheng J.F."/>
            <person name="Lucas S."/>
            <person name="Chen F."/>
            <person name="Bruce D."/>
            <person name="Goodwin L."/>
            <person name="Pitluck S."/>
            <person name="Ivanova N."/>
            <person name="Mavrommatis K."/>
            <person name="Mikhailova N."/>
            <person name="Pati A."/>
            <person name="Chen A."/>
            <person name="Palaniappan K."/>
            <person name="Goker M."/>
            <person name="Spring S."/>
            <person name="Land M."/>
            <person name="Hauser L."/>
            <person name="Chang Y.J."/>
            <person name="Jeffries C.C."/>
            <person name="Chain P."/>
            <person name="Bristow J."/>
            <person name="Eisen J.A."/>
            <person name="Markowitz V."/>
            <person name="Hugenholtz P."/>
            <person name="Kyrpides N.C."/>
            <person name="Klenk H.P."/>
            <person name="Lapidus A."/>
        </authorList>
    </citation>
    <scope>NUCLEOTIDE SEQUENCE [LARGE SCALE GENOMIC DNA]</scope>
    <source>
        <strain evidence="15">DSM 10331 / JCM 15462 / NBRC 103882 / ICP</strain>
    </source>
</reference>
<dbReference type="EMBL" id="CP001631">
    <property type="protein sequence ID" value="ACU53068.1"/>
    <property type="molecule type" value="Genomic_DNA"/>
</dbReference>
<dbReference type="FunFam" id="3.40.190.10:FF:000034">
    <property type="entry name" value="Chorismate mutase/prephenate dehydratase"/>
    <property type="match status" value="1"/>
</dbReference>
<dbReference type="STRING" id="525909.Afer_0097"/>
<feature type="domain" description="Prephenate dehydratase" evidence="12">
    <location>
        <begin position="5"/>
        <end position="184"/>
    </location>
</feature>
<dbReference type="CDD" id="cd13633">
    <property type="entry name" value="PBP2_Sa-PDT_like"/>
    <property type="match status" value="1"/>
</dbReference>
<keyword evidence="15" id="KW-1185">Reference proteome</keyword>
<feature type="compositionally biased region" description="Pro residues" evidence="11">
    <location>
        <begin position="287"/>
        <end position="296"/>
    </location>
</feature>
<evidence type="ECO:0000256" key="9">
    <source>
        <dbReference type="PIRSR" id="PIRSR001500-2"/>
    </source>
</evidence>
<sequence>MPTHRVSYLGPTGTFTEEALRRSFGDRVEPVAYPTIEDVLEAVDHGDVDLAFSPIENALEGAVLATLDALVHRFDLLAVAEAILPVHHQLLGVVGSSLDRITRVLSHPQALSQSRGFLRTRLPGATRVAVASTAEAARTVADANDPTTAAIGTMTAAHLWHLDVLASDIEDDPRNETRFWLLAKGRLPEPTGSDRTALACFQVTDRPGSLLALLSAFAARGINLTKLESRPTRTSLGAYLFVIELEGHVTDPAVASALDDLAASGVRAKLLGSFASARPRHREEAAPSPPPVPLDPSLPRSLHSPD</sequence>
<dbReference type="Gene3D" id="3.40.190.10">
    <property type="entry name" value="Periplasmic binding protein-like II"/>
    <property type="match status" value="2"/>
</dbReference>
<dbReference type="EC" id="4.2.1.51" evidence="2 10"/>
<dbReference type="Pfam" id="PF01842">
    <property type="entry name" value="ACT"/>
    <property type="match status" value="1"/>
</dbReference>
<dbReference type="PROSITE" id="PS51171">
    <property type="entry name" value="PREPHENATE_DEHYDR_3"/>
    <property type="match status" value="1"/>
</dbReference>
<dbReference type="FunFam" id="3.40.190.10:FF:000064">
    <property type="entry name" value="Prephenate dehydratase"/>
    <property type="match status" value="1"/>
</dbReference>
<evidence type="ECO:0000313" key="15">
    <source>
        <dbReference type="Proteomes" id="UP000000771"/>
    </source>
</evidence>
<protein>
    <recommendedName>
        <fullName evidence="3 10">Prephenate dehydratase</fullName>
        <shortName evidence="10">PDT</shortName>
        <ecNumber evidence="2 10">4.2.1.51</ecNumber>
    </recommendedName>
</protein>
<dbReference type="InterPro" id="IPR002912">
    <property type="entry name" value="ACT_dom"/>
</dbReference>
<feature type="domain" description="ACT" evidence="13">
    <location>
        <begin position="198"/>
        <end position="276"/>
    </location>
</feature>
<dbReference type="PANTHER" id="PTHR21022:SF19">
    <property type="entry name" value="PREPHENATE DEHYDRATASE-RELATED"/>
    <property type="match status" value="1"/>
</dbReference>
<dbReference type="InterPro" id="IPR018528">
    <property type="entry name" value="Preph_deHydtase_CS"/>
</dbReference>
<dbReference type="UniPathway" id="UPA00121">
    <property type="reaction ID" value="UER00345"/>
</dbReference>
<dbReference type="PANTHER" id="PTHR21022">
    <property type="entry name" value="PREPHENATE DEHYDRATASE P PROTEIN"/>
    <property type="match status" value="1"/>
</dbReference>
<dbReference type="AlphaFoldDB" id="C7M1L9"/>
<dbReference type="GO" id="GO:0005737">
    <property type="term" value="C:cytoplasm"/>
    <property type="evidence" value="ECO:0007669"/>
    <property type="project" value="TreeGrafter"/>
</dbReference>
<dbReference type="InterPro" id="IPR045865">
    <property type="entry name" value="ACT-like_dom_sf"/>
</dbReference>
<dbReference type="RefSeq" id="WP_012784187.1">
    <property type="nucleotide sequence ID" value="NC_013124.1"/>
</dbReference>
<keyword evidence="7 10" id="KW-0456">Lyase</keyword>
<dbReference type="HOGENOM" id="CLU_035008_0_0_11"/>
<evidence type="ECO:0000256" key="4">
    <source>
        <dbReference type="ARBA" id="ARBA00022605"/>
    </source>
</evidence>
<evidence type="ECO:0000259" key="12">
    <source>
        <dbReference type="PROSITE" id="PS51171"/>
    </source>
</evidence>
<gene>
    <name evidence="10" type="primary">pheA</name>
    <name evidence="14" type="ordered locus">Afer_0097</name>
</gene>
<dbReference type="InterPro" id="IPR008242">
    <property type="entry name" value="Chor_mutase/pphenate_deHydtase"/>
</dbReference>
<dbReference type="PROSITE" id="PS00858">
    <property type="entry name" value="PREPHENATE_DEHYDR_2"/>
    <property type="match status" value="1"/>
</dbReference>
<evidence type="ECO:0000256" key="1">
    <source>
        <dbReference type="ARBA" id="ARBA00004741"/>
    </source>
</evidence>
<dbReference type="Gene3D" id="3.30.70.260">
    <property type="match status" value="1"/>
</dbReference>
<keyword evidence="6 10" id="KW-0584">Phenylalanine biosynthesis</keyword>
<evidence type="ECO:0000256" key="5">
    <source>
        <dbReference type="ARBA" id="ARBA00023141"/>
    </source>
</evidence>
<feature type="region of interest" description="Disordered" evidence="11">
    <location>
        <begin position="277"/>
        <end position="306"/>
    </location>
</feature>
<dbReference type="OrthoDB" id="9802281at2"/>
<organism evidence="14 15">
    <name type="scientific">Acidimicrobium ferrooxidans (strain DSM 10331 / JCM 15462 / NBRC 103882 / ICP)</name>
    <dbReference type="NCBI Taxonomy" id="525909"/>
    <lineage>
        <taxon>Bacteria</taxon>
        <taxon>Bacillati</taxon>
        <taxon>Actinomycetota</taxon>
        <taxon>Acidimicrobiia</taxon>
        <taxon>Acidimicrobiales</taxon>
        <taxon>Acidimicrobiaceae</taxon>
        <taxon>Acidimicrobium</taxon>
    </lineage>
</organism>
<dbReference type="eggNOG" id="COG0077">
    <property type="taxonomic scope" value="Bacteria"/>
</dbReference>
<dbReference type="SUPFAM" id="SSF55021">
    <property type="entry name" value="ACT-like"/>
    <property type="match status" value="1"/>
</dbReference>
<dbReference type="Pfam" id="PF00800">
    <property type="entry name" value="PDT"/>
    <property type="match status" value="1"/>
</dbReference>
<dbReference type="NCBIfam" id="NF008865">
    <property type="entry name" value="PRK11898.1"/>
    <property type="match status" value="1"/>
</dbReference>
<evidence type="ECO:0000256" key="3">
    <source>
        <dbReference type="ARBA" id="ARBA00021872"/>
    </source>
</evidence>
<comment type="catalytic activity">
    <reaction evidence="8 10">
        <text>prephenate + H(+) = 3-phenylpyruvate + CO2 + H2O</text>
        <dbReference type="Rhea" id="RHEA:21648"/>
        <dbReference type="ChEBI" id="CHEBI:15377"/>
        <dbReference type="ChEBI" id="CHEBI:15378"/>
        <dbReference type="ChEBI" id="CHEBI:16526"/>
        <dbReference type="ChEBI" id="CHEBI:18005"/>
        <dbReference type="ChEBI" id="CHEBI:29934"/>
        <dbReference type="EC" id="4.2.1.51"/>
    </reaction>
</comment>
<evidence type="ECO:0000256" key="2">
    <source>
        <dbReference type="ARBA" id="ARBA00013147"/>
    </source>
</evidence>
<dbReference type="KEGG" id="afo:Afer_0097"/>
<dbReference type="PROSITE" id="PS51671">
    <property type="entry name" value="ACT"/>
    <property type="match status" value="1"/>
</dbReference>